<comment type="caution">
    <text evidence="2">The sequence shown here is derived from an EMBL/GenBank/DDBJ whole genome shotgun (WGS) entry which is preliminary data.</text>
</comment>
<feature type="compositionally biased region" description="Polar residues" evidence="1">
    <location>
        <begin position="25"/>
        <end position="34"/>
    </location>
</feature>
<dbReference type="EMBL" id="LAVV01006352">
    <property type="protein sequence ID" value="KNZ60317.1"/>
    <property type="molecule type" value="Genomic_DNA"/>
</dbReference>
<feature type="compositionally biased region" description="Polar residues" evidence="1">
    <location>
        <begin position="598"/>
        <end position="610"/>
    </location>
</feature>
<feature type="region of interest" description="Disordered" evidence="1">
    <location>
        <begin position="899"/>
        <end position="930"/>
    </location>
</feature>
<feature type="region of interest" description="Disordered" evidence="1">
    <location>
        <begin position="175"/>
        <end position="218"/>
    </location>
</feature>
<feature type="compositionally biased region" description="Polar residues" evidence="1">
    <location>
        <begin position="255"/>
        <end position="284"/>
    </location>
</feature>
<accession>A0A0L6VIC0</accession>
<feature type="compositionally biased region" description="Low complexity" evidence="1">
    <location>
        <begin position="611"/>
        <end position="629"/>
    </location>
</feature>
<keyword evidence="3" id="KW-1185">Reference proteome</keyword>
<sequence length="997" mass="106974">MIDPSSKLIFQGALSTYYDPSSITASKSDQNISLSPPKRKKNNKGSTPPCSNYAVLYLDGRLECYKGDPFSVGSPHEASRPIHVLHLNPLLPWSLISIPSNSNSSFTFTLSRPSPPSTLQSSTLTHLGLDVEAMGYPNRSSLNDSNLKAKDRKSLKQIFGFRPKRSATLINKNTDNKLIDPIDPNPELPPLDDQSFSQIPSQLSSPPSAPSQHSSLHLSQNLPNSLTFFTHSESSRKQWITAFLSVFRLMADLESTSTNNPSSPDRSCQKSKTPIKSLHSNPSFTSQQQQQQPQHQTQTQHTSRIPLAPISSQTTHPSSQTTISTPQNSKWSPADLFSSSTRASPSHADGPIPNLSTTNNQQPPSSFPESVLNRDPSPPPSSDPLNMSCSSQTSMAVAVPAWIKAVRNADEKKHNSGGDSPSRITSLNQALSEISLAVKQKSTDSYLSGECSIDPSYLNLQQTPSSSLMSHSVSAPAPFSSISPEPITSSAGGGSAGTGNSSKPAMSASIKCFGNSVVQNLKRVGSLTEWPDHSSPSQSILQRMRESDHQSTLSDNSRPSSPPQPMSVHEGNDNRPANPKRTWLLNVVKKNSLDKVNTNFGSSPLNPSLMPTTATSPTTATTSAPRSTSRTARYGVYMLKGLSSNSSLSSSCHHFPASSRESDGQHSIHQALTQCTDSEQSDHHHQPPTSSEQQHTFPQLPQQSNHSGRRPQTGQGKKAFSDWLTTTSSQAAQRLRKPSADFKPTHQSSRSVSSARYTPLQASLGPGSSTYSLPKQHGKPRLGAQEVGLSILNHAGDGMRCSSDSLSSVGRVVPLMDRSCVTTPSEDCFSPVRSDEMSLRALETQTATGGWRSPEGVRKEGAMETGLDWLHLGGPLPPPSPVGGSANRPRTYTVSALAASSHAPLSSLPVPPARRKPGKSSATKTKQTAVLGSLSRQELVLSGLTTVPSAWPDGLPPLPQRSKPNQLDSHKPLFRAPPPTKSIASGIDGEFGSRNLS</sequence>
<evidence type="ECO:0000313" key="2">
    <source>
        <dbReference type="EMBL" id="KNZ60317.1"/>
    </source>
</evidence>
<evidence type="ECO:0000313" key="3">
    <source>
        <dbReference type="Proteomes" id="UP000037035"/>
    </source>
</evidence>
<feature type="compositionally biased region" description="Low complexity" evidence="1">
    <location>
        <begin position="899"/>
        <end position="908"/>
    </location>
</feature>
<feature type="region of interest" description="Disordered" evidence="1">
    <location>
        <begin position="948"/>
        <end position="997"/>
    </location>
</feature>
<dbReference type="STRING" id="27349.A0A0L6VIC0"/>
<feature type="compositionally biased region" description="Polar residues" evidence="1">
    <location>
        <begin position="667"/>
        <end position="678"/>
    </location>
</feature>
<feature type="compositionally biased region" description="Low complexity" evidence="1">
    <location>
        <begin position="194"/>
        <end position="218"/>
    </location>
</feature>
<feature type="region of interest" description="Disordered" evidence="1">
    <location>
        <begin position="870"/>
        <end position="889"/>
    </location>
</feature>
<gene>
    <name evidence="2" type="ORF">VP01_1571g4</name>
</gene>
<feature type="compositionally biased region" description="Polar residues" evidence="1">
    <location>
        <begin position="745"/>
        <end position="756"/>
    </location>
</feature>
<feature type="region of interest" description="Disordered" evidence="1">
    <location>
        <begin position="598"/>
        <end position="629"/>
    </location>
</feature>
<feature type="region of interest" description="Disordered" evidence="1">
    <location>
        <begin position="645"/>
        <end position="780"/>
    </location>
</feature>
<feature type="compositionally biased region" description="Polar residues" evidence="1">
    <location>
        <begin position="550"/>
        <end position="559"/>
    </location>
</feature>
<feature type="region of interest" description="Disordered" evidence="1">
    <location>
        <begin position="467"/>
        <end position="506"/>
    </location>
</feature>
<dbReference type="AlphaFoldDB" id="A0A0L6VIC0"/>
<protein>
    <recommendedName>
        <fullName evidence="4">PH domain-containing protein</fullName>
    </recommendedName>
</protein>
<feature type="region of interest" description="Disordered" evidence="1">
    <location>
        <begin position="527"/>
        <end position="579"/>
    </location>
</feature>
<evidence type="ECO:0008006" key="4">
    <source>
        <dbReference type="Google" id="ProtNLM"/>
    </source>
</evidence>
<feature type="compositionally biased region" description="Low complexity" evidence="1">
    <location>
        <begin position="285"/>
        <end position="327"/>
    </location>
</feature>
<proteinExistence type="predicted"/>
<feature type="compositionally biased region" description="Polar residues" evidence="1">
    <location>
        <begin position="920"/>
        <end position="930"/>
    </location>
</feature>
<feature type="compositionally biased region" description="Polar residues" evidence="1">
    <location>
        <begin position="687"/>
        <end position="715"/>
    </location>
</feature>
<dbReference type="Proteomes" id="UP000037035">
    <property type="component" value="Unassembled WGS sequence"/>
</dbReference>
<organism evidence="2 3">
    <name type="scientific">Puccinia sorghi</name>
    <dbReference type="NCBI Taxonomy" id="27349"/>
    <lineage>
        <taxon>Eukaryota</taxon>
        <taxon>Fungi</taxon>
        <taxon>Dikarya</taxon>
        <taxon>Basidiomycota</taxon>
        <taxon>Pucciniomycotina</taxon>
        <taxon>Pucciniomycetes</taxon>
        <taxon>Pucciniales</taxon>
        <taxon>Pucciniaceae</taxon>
        <taxon>Puccinia</taxon>
    </lineage>
</organism>
<feature type="compositionally biased region" description="Polar residues" evidence="1">
    <location>
        <begin position="354"/>
        <end position="368"/>
    </location>
</feature>
<reference evidence="2 3" key="1">
    <citation type="submission" date="2015-08" db="EMBL/GenBank/DDBJ databases">
        <title>Next Generation Sequencing and Analysis of the Genome of Puccinia sorghi L Schw, the Causal Agent of Maize Common Rust.</title>
        <authorList>
            <person name="Rochi L."/>
            <person name="Burguener G."/>
            <person name="Darino M."/>
            <person name="Turjanski A."/>
            <person name="Kreff E."/>
            <person name="Dieguez M.J."/>
            <person name="Sacco F."/>
        </authorList>
    </citation>
    <scope>NUCLEOTIDE SEQUENCE [LARGE SCALE GENOMIC DNA]</scope>
    <source>
        <strain evidence="2 3">RO10H11247</strain>
    </source>
</reference>
<feature type="region of interest" description="Disordered" evidence="1">
    <location>
        <begin position="25"/>
        <end position="47"/>
    </location>
</feature>
<dbReference type="OrthoDB" id="2506377at2759"/>
<feature type="region of interest" description="Disordered" evidence="1">
    <location>
        <begin position="255"/>
        <end position="391"/>
    </location>
</feature>
<dbReference type="VEuPathDB" id="FungiDB:VP01_1571g4"/>
<evidence type="ECO:0000256" key="1">
    <source>
        <dbReference type="SAM" id="MobiDB-lite"/>
    </source>
</evidence>
<name>A0A0L6VIC0_9BASI</name>
<feature type="compositionally biased region" description="Polar residues" evidence="1">
    <location>
        <begin position="723"/>
        <end position="732"/>
    </location>
</feature>